<evidence type="ECO:0000313" key="11">
    <source>
        <dbReference type="EMBL" id="SPC82169.1"/>
    </source>
</evidence>
<comment type="subcellular location">
    <subcellularLocation>
        <location evidence="1">Membrane</location>
        <topology evidence="1">Multi-pass membrane protein</topology>
    </subcellularLocation>
</comment>
<sequence>MHHFNLTVYLLFFTLPLDTAKIRLQLQKKAAVVDGVGTPKYRGLLGTVATIAREEGLSALWKGLIPGLMHFGKVGSGRVGLMHDNPIFGAGRGNAGRGGSVAGRERERERIPDRIGGTGVHEDREGLRASRVRWVRACGGRRALRLGVRRMAVGWWLSAAPPSVLCAGGCRI</sequence>
<dbReference type="Pfam" id="PF00153">
    <property type="entry name" value="Mito_carr"/>
    <property type="match status" value="1"/>
</dbReference>
<dbReference type="InterPro" id="IPR023395">
    <property type="entry name" value="MCP_dom_sf"/>
</dbReference>
<evidence type="ECO:0000256" key="5">
    <source>
        <dbReference type="ARBA" id="ARBA00022737"/>
    </source>
</evidence>
<dbReference type="SUPFAM" id="SSF103506">
    <property type="entry name" value="Mitochondrial carrier"/>
    <property type="match status" value="1"/>
</dbReference>
<evidence type="ECO:0000256" key="3">
    <source>
        <dbReference type="ARBA" id="ARBA00022448"/>
    </source>
</evidence>
<feature type="signal peptide" evidence="10">
    <location>
        <begin position="1"/>
        <end position="20"/>
    </location>
</feature>
<evidence type="ECO:0000256" key="6">
    <source>
        <dbReference type="ARBA" id="ARBA00022989"/>
    </source>
</evidence>
<evidence type="ECO:0000256" key="2">
    <source>
        <dbReference type="ARBA" id="ARBA00006375"/>
    </source>
</evidence>
<keyword evidence="7 8" id="KW-0472">Membrane</keyword>
<keyword evidence="3 9" id="KW-0813">Transport</keyword>
<reference evidence="11" key="1">
    <citation type="submission" date="2018-02" db="EMBL/GenBank/DDBJ databases">
        <authorList>
            <person name="Cohen D.B."/>
            <person name="Kent A.D."/>
        </authorList>
    </citation>
    <scope>NUCLEOTIDE SEQUENCE</scope>
</reference>
<dbReference type="AlphaFoldDB" id="A0A2N9F5M8"/>
<dbReference type="Gene3D" id="1.50.40.10">
    <property type="entry name" value="Mitochondrial carrier domain"/>
    <property type="match status" value="1"/>
</dbReference>
<dbReference type="GO" id="GO:0016020">
    <property type="term" value="C:membrane"/>
    <property type="evidence" value="ECO:0007669"/>
    <property type="project" value="UniProtKB-SubCell"/>
</dbReference>
<proteinExistence type="inferred from homology"/>
<accession>A0A2N9F5M8</accession>
<protein>
    <recommendedName>
        <fullName evidence="12">ADP/ATP translocase</fullName>
    </recommendedName>
</protein>
<organism evidence="11">
    <name type="scientific">Fagus sylvatica</name>
    <name type="common">Beechnut</name>
    <dbReference type="NCBI Taxonomy" id="28930"/>
    <lineage>
        <taxon>Eukaryota</taxon>
        <taxon>Viridiplantae</taxon>
        <taxon>Streptophyta</taxon>
        <taxon>Embryophyta</taxon>
        <taxon>Tracheophyta</taxon>
        <taxon>Spermatophyta</taxon>
        <taxon>Magnoliopsida</taxon>
        <taxon>eudicotyledons</taxon>
        <taxon>Gunneridae</taxon>
        <taxon>Pentapetalae</taxon>
        <taxon>rosids</taxon>
        <taxon>fabids</taxon>
        <taxon>Fagales</taxon>
        <taxon>Fagaceae</taxon>
        <taxon>Fagus</taxon>
    </lineage>
</organism>
<keyword evidence="10" id="KW-0732">Signal</keyword>
<dbReference type="EMBL" id="OIVN01000559">
    <property type="protein sequence ID" value="SPC82169.1"/>
    <property type="molecule type" value="Genomic_DNA"/>
</dbReference>
<evidence type="ECO:0008006" key="12">
    <source>
        <dbReference type="Google" id="ProtNLM"/>
    </source>
</evidence>
<gene>
    <name evidence="11" type="ORF">FSB_LOCUS10051</name>
</gene>
<comment type="similarity">
    <text evidence="2 9">Belongs to the mitochondrial carrier (TC 2.A.29) family.</text>
</comment>
<feature type="chain" id="PRO_5014776763" description="ADP/ATP translocase" evidence="10">
    <location>
        <begin position="21"/>
        <end position="172"/>
    </location>
</feature>
<keyword evidence="6" id="KW-1133">Transmembrane helix</keyword>
<evidence type="ECO:0000256" key="9">
    <source>
        <dbReference type="RuleBase" id="RU000488"/>
    </source>
</evidence>
<evidence type="ECO:0000256" key="8">
    <source>
        <dbReference type="PROSITE-ProRule" id="PRU00282"/>
    </source>
</evidence>
<feature type="repeat" description="Solcar" evidence="8">
    <location>
        <begin position="1"/>
        <end position="88"/>
    </location>
</feature>
<evidence type="ECO:0000256" key="7">
    <source>
        <dbReference type="ARBA" id="ARBA00023136"/>
    </source>
</evidence>
<dbReference type="InterPro" id="IPR050391">
    <property type="entry name" value="Mito_Metabolite_Transporter"/>
</dbReference>
<keyword evidence="4 8" id="KW-0812">Transmembrane</keyword>
<keyword evidence="5" id="KW-0677">Repeat</keyword>
<dbReference type="PANTHER" id="PTHR45618">
    <property type="entry name" value="MITOCHONDRIAL DICARBOXYLATE CARRIER-RELATED"/>
    <property type="match status" value="1"/>
</dbReference>
<evidence type="ECO:0000256" key="10">
    <source>
        <dbReference type="SAM" id="SignalP"/>
    </source>
</evidence>
<dbReference type="PROSITE" id="PS50920">
    <property type="entry name" value="SOLCAR"/>
    <property type="match status" value="1"/>
</dbReference>
<evidence type="ECO:0000256" key="4">
    <source>
        <dbReference type="ARBA" id="ARBA00022692"/>
    </source>
</evidence>
<name>A0A2N9F5M8_FAGSY</name>
<evidence type="ECO:0000256" key="1">
    <source>
        <dbReference type="ARBA" id="ARBA00004141"/>
    </source>
</evidence>
<dbReference type="InterPro" id="IPR018108">
    <property type="entry name" value="MCP_transmembrane"/>
</dbReference>